<keyword evidence="3" id="KW-1185">Reference proteome</keyword>
<dbReference type="EMBL" id="CAJQZP010001228">
    <property type="protein sequence ID" value="CAG5032501.1"/>
    <property type="molecule type" value="Genomic_DNA"/>
</dbReference>
<accession>A0A8S3XLW1</accession>
<organism evidence="2 3">
    <name type="scientific">Parnassius apollo</name>
    <name type="common">Apollo butterfly</name>
    <name type="synonym">Papilio apollo</name>
    <dbReference type="NCBI Taxonomy" id="110799"/>
    <lineage>
        <taxon>Eukaryota</taxon>
        <taxon>Metazoa</taxon>
        <taxon>Ecdysozoa</taxon>
        <taxon>Arthropoda</taxon>
        <taxon>Hexapoda</taxon>
        <taxon>Insecta</taxon>
        <taxon>Pterygota</taxon>
        <taxon>Neoptera</taxon>
        <taxon>Endopterygota</taxon>
        <taxon>Lepidoptera</taxon>
        <taxon>Glossata</taxon>
        <taxon>Ditrysia</taxon>
        <taxon>Papilionoidea</taxon>
        <taxon>Papilionidae</taxon>
        <taxon>Parnassiinae</taxon>
        <taxon>Parnassini</taxon>
        <taxon>Parnassius</taxon>
        <taxon>Parnassius</taxon>
    </lineage>
</organism>
<dbReference type="OrthoDB" id="6598476at2759"/>
<protein>
    <submittedName>
        <fullName evidence="2">(apollo) hypothetical protein</fullName>
    </submittedName>
</protein>
<dbReference type="PANTHER" id="PTHR45749">
    <property type="match status" value="1"/>
</dbReference>
<gene>
    <name evidence="2" type="ORF">PAPOLLO_LOCUS19917</name>
</gene>
<evidence type="ECO:0000313" key="3">
    <source>
        <dbReference type="Proteomes" id="UP000691718"/>
    </source>
</evidence>
<sequence length="231" mass="26880">MSILLKFLKMPKPQLLKLIARCYTLKMSLDFVKKKQFTYECVDKPIIESRQKCKIKVFFHIVDTAINSLELGFFQVSKHIKYFAFLYNIYALRELPKDELLEYCKNLEAILTHENSSYTNALELYEELSVLCMFLNSNLSPQNVSKFVTDLRFGPTISITLRILLTLPVTVPSGERSFSKLKIVKNHLRSMTQSRLSGLAMISIEYKVYDSLNLSDIIKDFAEQKVRRKLL</sequence>
<dbReference type="InterPro" id="IPR008906">
    <property type="entry name" value="HATC_C_dom"/>
</dbReference>
<evidence type="ECO:0000313" key="2">
    <source>
        <dbReference type="EMBL" id="CAG5032501.1"/>
    </source>
</evidence>
<dbReference type="AlphaFoldDB" id="A0A8S3XLW1"/>
<dbReference type="PANTHER" id="PTHR45749:SF35">
    <property type="entry name" value="AC-LIKE TRANSPOSASE-RELATED"/>
    <property type="match status" value="1"/>
</dbReference>
<evidence type="ECO:0000259" key="1">
    <source>
        <dbReference type="Pfam" id="PF05699"/>
    </source>
</evidence>
<proteinExistence type="predicted"/>
<dbReference type="Pfam" id="PF05699">
    <property type="entry name" value="Dimer_Tnp_hAT"/>
    <property type="match status" value="1"/>
</dbReference>
<dbReference type="GO" id="GO:0046983">
    <property type="term" value="F:protein dimerization activity"/>
    <property type="evidence" value="ECO:0007669"/>
    <property type="project" value="InterPro"/>
</dbReference>
<name>A0A8S3XLW1_PARAO</name>
<comment type="caution">
    <text evidence="2">The sequence shown here is derived from an EMBL/GenBank/DDBJ whole genome shotgun (WGS) entry which is preliminary data.</text>
</comment>
<reference evidence="2" key="1">
    <citation type="submission" date="2021-04" db="EMBL/GenBank/DDBJ databases">
        <authorList>
            <person name="Tunstrom K."/>
        </authorList>
    </citation>
    <scope>NUCLEOTIDE SEQUENCE</scope>
</reference>
<feature type="domain" description="HAT C-terminal dimerisation" evidence="1">
    <location>
        <begin position="155"/>
        <end position="206"/>
    </location>
</feature>
<dbReference type="Proteomes" id="UP000691718">
    <property type="component" value="Unassembled WGS sequence"/>
</dbReference>